<reference evidence="2 3" key="1">
    <citation type="journal article" date="2012" name="BMC Genomics">
        <title>Comparative genomics of bacteria in the genus Providencia isolated from wild Drosophila melanogaster.</title>
        <authorList>
            <person name="Galac M.R."/>
            <person name="Lazzaro B.P."/>
        </authorList>
    </citation>
    <scope>NUCLEOTIDE SEQUENCE [LARGE SCALE GENOMIC DNA]</scope>
    <source>
        <strain evidence="2 3">DSM 19968</strain>
    </source>
</reference>
<dbReference type="GO" id="GO:0003700">
    <property type="term" value="F:DNA-binding transcription factor activity"/>
    <property type="evidence" value="ECO:0007669"/>
    <property type="project" value="InterPro"/>
</dbReference>
<dbReference type="GO" id="GO:0010288">
    <property type="term" value="P:response to lead ion"/>
    <property type="evidence" value="ECO:0007669"/>
    <property type="project" value="TreeGrafter"/>
</dbReference>
<organism evidence="2 3">
    <name type="scientific">Providencia burhodogranariea DSM 19968</name>
    <dbReference type="NCBI Taxonomy" id="1141662"/>
    <lineage>
        <taxon>Bacteria</taxon>
        <taxon>Pseudomonadati</taxon>
        <taxon>Pseudomonadota</taxon>
        <taxon>Gammaproteobacteria</taxon>
        <taxon>Enterobacterales</taxon>
        <taxon>Morganellaceae</taxon>
        <taxon>Providencia</taxon>
    </lineage>
</organism>
<evidence type="ECO:0000259" key="1">
    <source>
        <dbReference type="PROSITE" id="PS50987"/>
    </source>
</evidence>
<dbReference type="SUPFAM" id="SSF46785">
    <property type="entry name" value="Winged helix' DNA-binding domain"/>
    <property type="match status" value="1"/>
</dbReference>
<dbReference type="SMART" id="SM00418">
    <property type="entry name" value="HTH_ARSR"/>
    <property type="match status" value="1"/>
</dbReference>
<dbReference type="HOGENOM" id="CLU_077964_0_1_6"/>
<dbReference type="GO" id="GO:0003677">
    <property type="term" value="F:DNA binding"/>
    <property type="evidence" value="ECO:0007669"/>
    <property type="project" value="TreeGrafter"/>
</dbReference>
<protein>
    <recommendedName>
        <fullName evidence="1">HTH arsR-type domain-containing protein</fullName>
    </recommendedName>
</protein>
<proteinExistence type="predicted"/>
<dbReference type="STRING" id="1141662.OOA_00270"/>
<dbReference type="PANTHER" id="PTHR39168:SF1">
    <property type="entry name" value="TRANSCRIPTIONAL REGULATORY PROTEIN"/>
    <property type="match status" value="1"/>
</dbReference>
<dbReference type="PANTHER" id="PTHR39168">
    <property type="entry name" value="TRANSCRIPTIONAL REGULATOR-RELATED"/>
    <property type="match status" value="1"/>
</dbReference>
<dbReference type="Gene3D" id="1.10.10.10">
    <property type="entry name" value="Winged helix-like DNA-binding domain superfamily/Winged helix DNA-binding domain"/>
    <property type="match status" value="1"/>
</dbReference>
<dbReference type="PATRIC" id="fig|1141662.3.peg.55"/>
<name>K8WY96_9GAMM</name>
<dbReference type="Pfam" id="PF01022">
    <property type="entry name" value="HTH_5"/>
    <property type="match status" value="1"/>
</dbReference>
<comment type="caution">
    <text evidence="2">The sequence shown here is derived from an EMBL/GenBank/DDBJ whole genome shotgun (WGS) entry which is preliminary data.</text>
</comment>
<evidence type="ECO:0000313" key="3">
    <source>
        <dbReference type="Proteomes" id="UP000009336"/>
    </source>
</evidence>
<dbReference type="PROSITE" id="PS50987">
    <property type="entry name" value="HTH_ARSR_2"/>
    <property type="match status" value="1"/>
</dbReference>
<dbReference type="InterPro" id="IPR036390">
    <property type="entry name" value="WH_DNA-bd_sf"/>
</dbReference>
<dbReference type="InterPro" id="IPR052543">
    <property type="entry name" value="HTH_Metal-responsive_Reg"/>
</dbReference>
<keyword evidence="3" id="KW-1185">Reference proteome</keyword>
<dbReference type="CDD" id="cd00090">
    <property type="entry name" value="HTH_ARSR"/>
    <property type="match status" value="1"/>
</dbReference>
<dbReference type="Proteomes" id="UP000009336">
    <property type="component" value="Unassembled WGS sequence"/>
</dbReference>
<dbReference type="InterPro" id="IPR011991">
    <property type="entry name" value="ArsR-like_HTH"/>
</dbReference>
<dbReference type="GO" id="GO:0032791">
    <property type="term" value="F:lead ion binding"/>
    <property type="evidence" value="ECO:0007669"/>
    <property type="project" value="TreeGrafter"/>
</dbReference>
<dbReference type="InterPro" id="IPR036388">
    <property type="entry name" value="WH-like_DNA-bd_sf"/>
</dbReference>
<gene>
    <name evidence="2" type="ORF">OOA_00270</name>
</gene>
<evidence type="ECO:0000313" key="2">
    <source>
        <dbReference type="EMBL" id="EKT65578.1"/>
    </source>
</evidence>
<dbReference type="GO" id="GO:0097063">
    <property type="term" value="F:cadmium ion sensor activity"/>
    <property type="evidence" value="ECO:0007669"/>
    <property type="project" value="TreeGrafter"/>
</dbReference>
<accession>K8WY96</accession>
<sequence>MDEITQNITFESAIAAVGAAMSDASRVKILCALMDGRAWTATELSIAAEISASTTSSHLSKLVVSQLITVIAQGKHRYFRLAGKEVAELIEAMMGITSNNFSSAKISTPPHLRKARTCYDHLAGEVAVKIYDFLFREQWITADGGMITLAGIEHFRLMGIDAQPKSSRKVCCACLDWSERRSHLGGYIGAALFTHCESKGWLTKHVGYREVTINPKGYHAFKDHFHFD</sequence>
<dbReference type="InterPro" id="IPR001845">
    <property type="entry name" value="HTH_ArsR_DNA-bd_dom"/>
</dbReference>
<dbReference type="RefSeq" id="WP_008910106.1">
    <property type="nucleotide sequence ID" value="NZ_KB233222.1"/>
</dbReference>
<dbReference type="AlphaFoldDB" id="K8WY96"/>
<dbReference type="GO" id="GO:0046686">
    <property type="term" value="P:response to cadmium ion"/>
    <property type="evidence" value="ECO:0007669"/>
    <property type="project" value="TreeGrafter"/>
</dbReference>
<dbReference type="EMBL" id="AKKL01000001">
    <property type="protein sequence ID" value="EKT65578.1"/>
    <property type="molecule type" value="Genomic_DNA"/>
</dbReference>
<feature type="domain" description="HTH arsR-type" evidence="1">
    <location>
        <begin position="6"/>
        <end position="101"/>
    </location>
</feature>
<dbReference type="eggNOG" id="COG0640">
    <property type="taxonomic scope" value="Bacteria"/>
</dbReference>